<dbReference type="Gene3D" id="1.10.10.60">
    <property type="entry name" value="Homeodomain-like"/>
    <property type="match status" value="1"/>
</dbReference>
<dbReference type="InterPro" id="IPR009057">
    <property type="entry name" value="Homeodomain-like_sf"/>
</dbReference>
<gene>
    <name evidence="2" type="ORF">COO91_04016</name>
</gene>
<feature type="domain" description="Resolvase HTH" evidence="1">
    <location>
        <begin position="46"/>
        <end position="77"/>
    </location>
</feature>
<reference evidence="2 3" key="1">
    <citation type="submission" date="2017-11" db="EMBL/GenBank/DDBJ databases">
        <title>Complete genome of a free-living desiccation-tolerant cyanobacterium and its photosynthetic adaptation to extreme terrestrial habitat.</title>
        <authorList>
            <person name="Shang J."/>
        </authorList>
    </citation>
    <scope>NUCLEOTIDE SEQUENCE [LARGE SCALE GENOMIC DNA]</scope>
    <source>
        <strain evidence="2 3">CCNUN1</strain>
    </source>
</reference>
<dbReference type="AlphaFoldDB" id="A0A2K8SRK8"/>
<dbReference type="GO" id="GO:0003677">
    <property type="term" value="F:DNA binding"/>
    <property type="evidence" value="ECO:0007669"/>
    <property type="project" value="InterPro"/>
</dbReference>
<dbReference type="SUPFAM" id="SSF46689">
    <property type="entry name" value="Homeodomain-like"/>
    <property type="match status" value="1"/>
</dbReference>
<protein>
    <submittedName>
        <fullName evidence="2">Transposase</fullName>
    </submittedName>
</protein>
<accession>A0A2K8SRK8</accession>
<dbReference type="Proteomes" id="UP000232003">
    <property type="component" value="Chromosome"/>
</dbReference>
<dbReference type="InterPro" id="IPR006120">
    <property type="entry name" value="Resolvase_HTH_dom"/>
</dbReference>
<dbReference type="KEGG" id="nfl:COO91_04016"/>
<dbReference type="Pfam" id="PF02796">
    <property type="entry name" value="HTH_7"/>
    <property type="match status" value="1"/>
</dbReference>
<dbReference type="OrthoDB" id="524863at2"/>
<organism evidence="2 3">
    <name type="scientific">Nostoc flagelliforme CCNUN1</name>
    <dbReference type="NCBI Taxonomy" id="2038116"/>
    <lineage>
        <taxon>Bacteria</taxon>
        <taxon>Bacillati</taxon>
        <taxon>Cyanobacteriota</taxon>
        <taxon>Cyanophyceae</taxon>
        <taxon>Nostocales</taxon>
        <taxon>Nostocaceae</taxon>
        <taxon>Nostoc</taxon>
    </lineage>
</organism>
<dbReference type="EMBL" id="CP024785">
    <property type="protein sequence ID" value="AUB38057.1"/>
    <property type="molecule type" value="Genomic_DNA"/>
</dbReference>
<name>A0A2K8SRK8_9NOSO</name>
<sequence length="77" mass="8861">MKRTVFHSSVTQTDATVVVQVPRPSHEQQTLQLAEQRRARRVAINQQVWDLHHQGWSAKAIARQVGIGVTSVFRYLR</sequence>
<proteinExistence type="predicted"/>
<dbReference type="RefSeq" id="WP_100899504.1">
    <property type="nucleotide sequence ID" value="NZ_CAWNNC010000001.1"/>
</dbReference>
<evidence type="ECO:0000313" key="3">
    <source>
        <dbReference type="Proteomes" id="UP000232003"/>
    </source>
</evidence>
<keyword evidence="3" id="KW-1185">Reference proteome</keyword>
<dbReference type="GO" id="GO:0000150">
    <property type="term" value="F:DNA strand exchange activity"/>
    <property type="evidence" value="ECO:0007669"/>
    <property type="project" value="InterPro"/>
</dbReference>
<evidence type="ECO:0000259" key="1">
    <source>
        <dbReference type="Pfam" id="PF02796"/>
    </source>
</evidence>
<evidence type="ECO:0000313" key="2">
    <source>
        <dbReference type="EMBL" id="AUB38057.1"/>
    </source>
</evidence>